<dbReference type="SUPFAM" id="SSF51713">
    <property type="entry name" value="tRNA-guanine transglycosylase"/>
    <property type="match status" value="1"/>
</dbReference>
<dbReference type="InterPro" id="IPR036511">
    <property type="entry name" value="TGT-like_sf"/>
</dbReference>
<name>A0AA88V446_9ASTE</name>
<feature type="domain" description="tRNA-guanine(15) transglycosylase-like" evidence="1">
    <location>
        <begin position="106"/>
        <end position="240"/>
    </location>
</feature>
<accession>A0AA88V446</accession>
<proteinExistence type="predicted"/>
<evidence type="ECO:0000313" key="2">
    <source>
        <dbReference type="EMBL" id="KAK3001386.1"/>
    </source>
</evidence>
<dbReference type="PANTHER" id="PTHR46064:SF1">
    <property type="entry name" value="QUEUINE TRNA-RIBOSYLTRANSFERASE ACCESSORY SUBUNIT 2"/>
    <property type="match status" value="1"/>
</dbReference>
<dbReference type="EMBL" id="JAVXUP010002795">
    <property type="protein sequence ID" value="KAK3001386.1"/>
    <property type="molecule type" value="Genomic_DNA"/>
</dbReference>
<dbReference type="AlphaFoldDB" id="A0AA88V446"/>
<keyword evidence="3" id="KW-1185">Reference proteome</keyword>
<evidence type="ECO:0000313" key="3">
    <source>
        <dbReference type="Proteomes" id="UP001188597"/>
    </source>
</evidence>
<comment type="caution">
    <text evidence="2">The sequence shown here is derived from an EMBL/GenBank/DDBJ whole genome shotgun (WGS) entry which is preliminary data.</text>
</comment>
<protein>
    <recommendedName>
        <fullName evidence="1">tRNA-guanine(15) transglycosylase-like domain-containing protein</fullName>
    </recommendedName>
</protein>
<dbReference type="InterPro" id="IPR002616">
    <property type="entry name" value="tRNA_ribo_trans-like"/>
</dbReference>
<evidence type="ECO:0000259" key="1">
    <source>
        <dbReference type="Pfam" id="PF01702"/>
    </source>
</evidence>
<dbReference type="GO" id="GO:0006400">
    <property type="term" value="P:tRNA modification"/>
    <property type="evidence" value="ECO:0007669"/>
    <property type="project" value="InterPro"/>
</dbReference>
<dbReference type="InterPro" id="IPR050852">
    <property type="entry name" value="Queuine_tRNA-ribosyltrfase"/>
</dbReference>
<organism evidence="2 3">
    <name type="scientific">Escallonia herrerae</name>
    <dbReference type="NCBI Taxonomy" id="1293975"/>
    <lineage>
        <taxon>Eukaryota</taxon>
        <taxon>Viridiplantae</taxon>
        <taxon>Streptophyta</taxon>
        <taxon>Embryophyta</taxon>
        <taxon>Tracheophyta</taxon>
        <taxon>Spermatophyta</taxon>
        <taxon>Magnoliopsida</taxon>
        <taxon>eudicotyledons</taxon>
        <taxon>Gunneridae</taxon>
        <taxon>Pentapetalae</taxon>
        <taxon>asterids</taxon>
        <taxon>campanulids</taxon>
        <taxon>Escalloniales</taxon>
        <taxon>Escalloniaceae</taxon>
        <taxon>Escallonia</taxon>
    </lineage>
</organism>
<reference evidence="2" key="1">
    <citation type="submission" date="2022-12" db="EMBL/GenBank/DDBJ databases">
        <title>Draft genome assemblies for two species of Escallonia (Escalloniales).</title>
        <authorList>
            <person name="Chanderbali A."/>
            <person name="Dervinis C."/>
            <person name="Anghel I."/>
            <person name="Soltis D."/>
            <person name="Soltis P."/>
            <person name="Zapata F."/>
        </authorList>
    </citation>
    <scope>NUCLEOTIDE SEQUENCE</scope>
    <source>
        <strain evidence="2">UCBG64.0493</strain>
        <tissue evidence="2">Leaf</tissue>
    </source>
</reference>
<dbReference type="Pfam" id="PF01702">
    <property type="entry name" value="TGT"/>
    <property type="match status" value="1"/>
</dbReference>
<dbReference type="PANTHER" id="PTHR46064">
    <property type="entry name" value="QUEUINE TRNA-RIBOSYLTRANSFERASE ACCESSORY SUBUNIT 2"/>
    <property type="match status" value="1"/>
</dbReference>
<dbReference type="Proteomes" id="UP001188597">
    <property type="component" value="Unassembled WGS sequence"/>
</dbReference>
<gene>
    <name evidence="2" type="ORF">RJ639_021478</name>
</gene>
<sequence>MKFAVKAWSKNGRARVGSLHLGSCPHLSIEIETPALLLTTRKGLPVFISPDLLPSLPSPDSHLLQFSPLHFITVHGLSEYAEFFMLYSSESSFAMGFARSMEGLSTKTISNIGGLHQMLGLQEYGLAAVPRDSIVCLPEHESSNKMGTSFETPSGRHLIKPVEYMEMISSMKPNLYATLADEVPAWVSEKRNKASVDRTVRWLDDCLKLSTTGGAVFGSIVGGSSVEESQRCAQEVARRNDTFGVAWNRFTTFFNHAQSISSPNTGRAIKSQYCCDEFGSSTST</sequence>
<dbReference type="Gene3D" id="3.20.20.105">
    <property type="entry name" value="Queuine tRNA-ribosyltransferase-like"/>
    <property type="match status" value="1"/>
</dbReference>